<accession>X1P7K4</accession>
<dbReference type="AlphaFoldDB" id="X1P7K4"/>
<evidence type="ECO:0000313" key="1">
    <source>
        <dbReference type="EMBL" id="GAI26904.1"/>
    </source>
</evidence>
<comment type="caution">
    <text evidence="1">The sequence shown here is derived from an EMBL/GenBank/DDBJ whole genome shotgun (WGS) entry which is preliminary data.</text>
</comment>
<gene>
    <name evidence="1" type="ORF">S06H3_34052</name>
</gene>
<dbReference type="EMBL" id="BARV01020399">
    <property type="protein sequence ID" value="GAI26904.1"/>
    <property type="molecule type" value="Genomic_DNA"/>
</dbReference>
<name>X1P7K4_9ZZZZ</name>
<organism evidence="1">
    <name type="scientific">marine sediment metagenome</name>
    <dbReference type="NCBI Taxonomy" id="412755"/>
    <lineage>
        <taxon>unclassified sequences</taxon>
        <taxon>metagenomes</taxon>
        <taxon>ecological metagenomes</taxon>
    </lineage>
</organism>
<reference evidence="1" key="1">
    <citation type="journal article" date="2014" name="Front. Microbiol.">
        <title>High frequency of phylogenetically diverse reductive dehalogenase-homologous genes in deep subseafloor sedimentary metagenomes.</title>
        <authorList>
            <person name="Kawai M."/>
            <person name="Futagami T."/>
            <person name="Toyoda A."/>
            <person name="Takaki Y."/>
            <person name="Nishi S."/>
            <person name="Hori S."/>
            <person name="Arai W."/>
            <person name="Tsubouchi T."/>
            <person name="Morono Y."/>
            <person name="Uchiyama I."/>
            <person name="Ito T."/>
            <person name="Fujiyama A."/>
            <person name="Inagaki F."/>
            <person name="Takami H."/>
        </authorList>
    </citation>
    <scope>NUCLEOTIDE SEQUENCE</scope>
    <source>
        <strain evidence="1">Expedition CK06-06</strain>
    </source>
</reference>
<sequence>MTAFKVEGKESIPVKFIDIPKEKILIEAVKQNARHGKQLTQREKSDLARKLYKNGFSDLGKLATLLAVSPRVVEDWTRDLRQHERDERNERIFELYLA</sequence>
<proteinExistence type="predicted"/>
<protein>
    <submittedName>
        <fullName evidence="1">Uncharacterized protein</fullName>
    </submittedName>
</protein>